<dbReference type="InterPro" id="IPR009364">
    <property type="entry name" value="YdaT-like"/>
</dbReference>
<keyword evidence="2" id="KW-1185">Reference proteome</keyword>
<dbReference type="Proteomes" id="UP000302163">
    <property type="component" value="Chromosome"/>
</dbReference>
<name>A0A4P8YJA6_9ENTR</name>
<sequence>MDKNINDLKREVMNWAAEAGQEHVAIEITRMWFRMGGNRGSVKLHAMEDAAGNADWRAINNNRQQIFRWLRGETKAARSKVQALASAMEAALPAERYARLGMTTQYLICVAIREFAAAIIALLLDARDRPQKITQALQAIAETQRLTSA</sequence>
<dbReference type="Pfam" id="PF06254">
    <property type="entry name" value="YdaT_toxin"/>
    <property type="match status" value="1"/>
</dbReference>
<dbReference type="AlphaFoldDB" id="A0A4P8YJA6"/>
<dbReference type="EMBL" id="CP040428">
    <property type="protein sequence ID" value="QCT20809.1"/>
    <property type="molecule type" value="Genomic_DNA"/>
</dbReference>
<organism evidence="1 2">
    <name type="scientific">Jejubacter calystegiae</name>
    <dbReference type="NCBI Taxonomy" id="2579935"/>
    <lineage>
        <taxon>Bacteria</taxon>
        <taxon>Pseudomonadati</taxon>
        <taxon>Pseudomonadota</taxon>
        <taxon>Gammaproteobacteria</taxon>
        <taxon>Enterobacterales</taxon>
        <taxon>Enterobacteriaceae</taxon>
        <taxon>Jejubacter</taxon>
    </lineage>
</organism>
<dbReference type="OrthoDB" id="6576441at2"/>
<reference evidence="1 2" key="1">
    <citation type="submission" date="2019-05" db="EMBL/GenBank/DDBJ databases">
        <title>Complete genome sequence of Izhakiella calystegiae KSNA2, an endophyte isolated from beach morning glory (Calystegia soldanella).</title>
        <authorList>
            <person name="Jiang L."/>
            <person name="Jeong J.C."/>
            <person name="Kim C.Y."/>
            <person name="Kim D.H."/>
            <person name="Kim S.W."/>
            <person name="Lee j."/>
        </authorList>
    </citation>
    <scope>NUCLEOTIDE SEQUENCE [LARGE SCALE GENOMIC DNA]</scope>
    <source>
        <strain evidence="1 2">KSNA2</strain>
    </source>
</reference>
<accession>A0A4P8YJA6</accession>
<dbReference type="Gene3D" id="1.10.3600.10">
    <property type="entry name" value="Putative bacterial toxin ydaT"/>
    <property type="match status" value="1"/>
</dbReference>
<gene>
    <name evidence="1" type="ORF">FEM41_14710</name>
</gene>
<evidence type="ECO:0000313" key="1">
    <source>
        <dbReference type="EMBL" id="QCT20809.1"/>
    </source>
</evidence>
<protein>
    <submittedName>
        <fullName evidence="1">Uncharacterized protein</fullName>
    </submittedName>
</protein>
<evidence type="ECO:0000313" key="2">
    <source>
        <dbReference type="Proteomes" id="UP000302163"/>
    </source>
</evidence>
<dbReference type="InterPro" id="IPR037042">
    <property type="entry name" value="YdaT-like_sf"/>
</dbReference>
<dbReference type="KEGG" id="izh:FEM41_14710"/>
<proteinExistence type="predicted"/>
<dbReference type="RefSeq" id="WP_138096762.1">
    <property type="nucleotide sequence ID" value="NZ_CP040428.1"/>
</dbReference>